<dbReference type="RefSeq" id="WP_126781300.1">
    <property type="nucleotide sequence ID" value="NZ_PIQC01000004.1"/>
</dbReference>
<dbReference type="PANTHER" id="PTHR44591:SF14">
    <property type="entry name" value="PROTEIN PILG"/>
    <property type="match status" value="1"/>
</dbReference>
<feature type="modified residue" description="4-aspartylphosphate" evidence="3">
    <location>
        <position position="54"/>
    </location>
</feature>
<evidence type="ECO:0000256" key="3">
    <source>
        <dbReference type="PROSITE-ProRule" id="PRU00169"/>
    </source>
</evidence>
<dbReference type="Gene3D" id="1.10.10.60">
    <property type="entry name" value="Homeodomain-like"/>
    <property type="match status" value="1"/>
</dbReference>
<accession>A0A432Z001</accession>
<sequence>MTDTVLLIDDDLPFLSVMQRRLELKGGYQVQTFTSGKAALNATSEHTVHAIILDMMLGNESGLDAITQLKHRFAPTHFIMLTGYASIATTVEAMKRGATDYISKPVTLNELLARLKGIESETQEAVKPMTPGQIEWEYIQRALHDNQGNVSKTARELGMHRRTLQRKLSKRSPH</sequence>
<dbReference type="GO" id="GO:0000160">
    <property type="term" value="P:phosphorelay signal transduction system"/>
    <property type="evidence" value="ECO:0007669"/>
    <property type="project" value="UniProtKB-KW"/>
</dbReference>
<dbReference type="PANTHER" id="PTHR44591">
    <property type="entry name" value="STRESS RESPONSE REGULATOR PROTEIN 1"/>
    <property type="match status" value="1"/>
</dbReference>
<evidence type="ECO:0000313" key="5">
    <source>
        <dbReference type="EMBL" id="RUO69510.1"/>
    </source>
</evidence>
<evidence type="ECO:0000256" key="2">
    <source>
        <dbReference type="ARBA" id="ARBA00023012"/>
    </source>
</evidence>
<evidence type="ECO:0000256" key="1">
    <source>
        <dbReference type="ARBA" id="ARBA00022553"/>
    </source>
</evidence>
<name>A0A432Z001_9GAMM</name>
<keyword evidence="1 3" id="KW-0597">Phosphoprotein</keyword>
<dbReference type="EMBL" id="PIQC01000004">
    <property type="protein sequence ID" value="RUO69510.1"/>
    <property type="molecule type" value="Genomic_DNA"/>
</dbReference>
<reference evidence="6" key="1">
    <citation type="journal article" date="2018" name="Front. Microbiol.">
        <title>Genome-Based Analysis Reveals the Taxonomy and Diversity of the Family Idiomarinaceae.</title>
        <authorList>
            <person name="Liu Y."/>
            <person name="Lai Q."/>
            <person name="Shao Z."/>
        </authorList>
    </citation>
    <scope>NUCLEOTIDE SEQUENCE [LARGE SCALE GENOMIC DNA]</scope>
    <source>
        <strain evidence="6">R22</strain>
    </source>
</reference>
<dbReference type="PRINTS" id="PR01590">
    <property type="entry name" value="HTHFIS"/>
</dbReference>
<organism evidence="5 6">
    <name type="scientific">Idiomarina ramblicola</name>
    <dbReference type="NCBI Taxonomy" id="263724"/>
    <lineage>
        <taxon>Bacteria</taxon>
        <taxon>Pseudomonadati</taxon>
        <taxon>Pseudomonadota</taxon>
        <taxon>Gammaproteobacteria</taxon>
        <taxon>Alteromonadales</taxon>
        <taxon>Idiomarinaceae</taxon>
        <taxon>Idiomarina</taxon>
    </lineage>
</organism>
<dbReference type="InterPro" id="IPR002197">
    <property type="entry name" value="HTH_Fis"/>
</dbReference>
<dbReference type="InterPro" id="IPR050595">
    <property type="entry name" value="Bact_response_regulator"/>
</dbReference>
<comment type="caution">
    <text evidence="5">The sequence shown here is derived from an EMBL/GenBank/DDBJ whole genome shotgun (WGS) entry which is preliminary data.</text>
</comment>
<evidence type="ECO:0000313" key="6">
    <source>
        <dbReference type="Proteomes" id="UP000288058"/>
    </source>
</evidence>
<dbReference type="GO" id="GO:0043565">
    <property type="term" value="F:sequence-specific DNA binding"/>
    <property type="evidence" value="ECO:0007669"/>
    <property type="project" value="InterPro"/>
</dbReference>
<dbReference type="Pfam" id="PF00072">
    <property type="entry name" value="Response_reg"/>
    <property type="match status" value="1"/>
</dbReference>
<dbReference type="Gene3D" id="3.40.50.2300">
    <property type="match status" value="1"/>
</dbReference>
<dbReference type="Proteomes" id="UP000288058">
    <property type="component" value="Unassembled WGS sequence"/>
</dbReference>
<keyword evidence="2" id="KW-0902">Two-component regulatory system</keyword>
<dbReference type="PROSITE" id="PS50110">
    <property type="entry name" value="RESPONSE_REGULATORY"/>
    <property type="match status" value="1"/>
</dbReference>
<evidence type="ECO:0000259" key="4">
    <source>
        <dbReference type="PROSITE" id="PS50110"/>
    </source>
</evidence>
<dbReference type="SUPFAM" id="SSF46689">
    <property type="entry name" value="Homeodomain-like"/>
    <property type="match status" value="1"/>
</dbReference>
<dbReference type="InterPro" id="IPR009057">
    <property type="entry name" value="Homeodomain-like_sf"/>
</dbReference>
<dbReference type="InterPro" id="IPR011006">
    <property type="entry name" value="CheY-like_superfamily"/>
</dbReference>
<dbReference type="Pfam" id="PF02954">
    <property type="entry name" value="HTH_8"/>
    <property type="match status" value="1"/>
</dbReference>
<protein>
    <submittedName>
        <fullName evidence="5">Two-component system response regulator</fullName>
    </submittedName>
</protein>
<dbReference type="OrthoDB" id="9802426at2"/>
<dbReference type="InterPro" id="IPR001789">
    <property type="entry name" value="Sig_transdc_resp-reg_receiver"/>
</dbReference>
<proteinExistence type="predicted"/>
<feature type="domain" description="Response regulatory" evidence="4">
    <location>
        <begin position="4"/>
        <end position="119"/>
    </location>
</feature>
<keyword evidence="6" id="KW-1185">Reference proteome</keyword>
<dbReference type="SMART" id="SM00448">
    <property type="entry name" value="REC"/>
    <property type="match status" value="1"/>
</dbReference>
<dbReference type="AlphaFoldDB" id="A0A432Z001"/>
<gene>
    <name evidence="5" type="ORF">CWI78_06205</name>
</gene>
<dbReference type="SUPFAM" id="SSF52172">
    <property type="entry name" value="CheY-like"/>
    <property type="match status" value="1"/>
</dbReference>